<gene>
    <name evidence="2" type="primary">xynD</name>
    <name evidence="2" type="ORF">OJF2_33120</name>
</gene>
<dbReference type="GO" id="GO:0045493">
    <property type="term" value="P:xylan catabolic process"/>
    <property type="evidence" value="ECO:0007669"/>
    <property type="project" value="UniProtKB-KW"/>
</dbReference>
<reference evidence="2 3" key="1">
    <citation type="submission" date="2019-08" db="EMBL/GenBank/DDBJ databases">
        <title>Deep-cultivation of Planctomycetes and their phenomic and genomic characterization uncovers novel biology.</title>
        <authorList>
            <person name="Wiegand S."/>
            <person name="Jogler M."/>
            <person name="Boedeker C."/>
            <person name="Pinto D."/>
            <person name="Vollmers J."/>
            <person name="Rivas-Marin E."/>
            <person name="Kohn T."/>
            <person name="Peeters S.H."/>
            <person name="Heuer A."/>
            <person name="Rast P."/>
            <person name="Oberbeckmann S."/>
            <person name="Bunk B."/>
            <person name="Jeske O."/>
            <person name="Meyerdierks A."/>
            <person name="Storesund J.E."/>
            <person name="Kallscheuer N."/>
            <person name="Luecker S."/>
            <person name="Lage O.M."/>
            <person name="Pohl T."/>
            <person name="Merkel B.J."/>
            <person name="Hornburger P."/>
            <person name="Mueller R.-W."/>
            <person name="Bruemmer F."/>
            <person name="Labrenz M."/>
            <person name="Spormann A.M."/>
            <person name="Op den Camp H."/>
            <person name="Overmann J."/>
            <person name="Amann R."/>
            <person name="Jetten M.S.M."/>
            <person name="Mascher T."/>
            <person name="Medema M.H."/>
            <person name="Devos D.P."/>
            <person name="Kaster A.-K."/>
            <person name="Ovreas L."/>
            <person name="Rohde M."/>
            <person name="Galperin M.Y."/>
            <person name="Jogler C."/>
        </authorList>
    </citation>
    <scope>NUCLEOTIDE SEQUENCE [LARGE SCALE GENOMIC DNA]</scope>
    <source>
        <strain evidence="2 3">OJF2</strain>
    </source>
</reference>
<protein>
    <submittedName>
        <fullName evidence="2">Bifunctional xylanase/deacetylase</fullName>
    </submittedName>
</protein>
<organism evidence="2 3">
    <name type="scientific">Aquisphaera giovannonii</name>
    <dbReference type="NCBI Taxonomy" id="406548"/>
    <lineage>
        <taxon>Bacteria</taxon>
        <taxon>Pseudomonadati</taxon>
        <taxon>Planctomycetota</taxon>
        <taxon>Planctomycetia</taxon>
        <taxon>Isosphaerales</taxon>
        <taxon>Isosphaeraceae</taxon>
        <taxon>Aquisphaera</taxon>
    </lineage>
</organism>
<dbReference type="PANTHER" id="PTHR10587">
    <property type="entry name" value="GLYCOSYL TRANSFERASE-RELATED"/>
    <property type="match status" value="1"/>
</dbReference>
<sequence length="283" mass="30210">MGGGGPSRRTSSGGFGCWRCNHSSANINILCAGLPPGTLCLTYDDGPGRGEGPRDGPGPRTADLGAYLHSEGIRAAFFAVGRAAERHPDILAGLRSLGHLVANHTYDHASRHAFVERGGDAHEQLARTDAAIRPHVDGPVTFFHAPYGDWWLCGRAESNVAAPLNRSPLAPRYPGPIGRDVDGLDVGFWRDDRPAEACAGACLEAIGRVGRGIVLMHDSTADIEEIRRRNRALGLARALIPELRRRGYRFVRLDEIPRVASMCRGAGTHVGLPRPASGMPGGP</sequence>
<keyword evidence="2" id="KW-0326">Glycosidase</keyword>
<proteinExistence type="predicted"/>
<dbReference type="Gene3D" id="3.20.20.370">
    <property type="entry name" value="Glycoside hydrolase/deacetylase"/>
    <property type="match status" value="1"/>
</dbReference>
<evidence type="ECO:0000313" key="3">
    <source>
        <dbReference type="Proteomes" id="UP000324233"/>
    </source>
</evidence>
<keyword evidence="2" id="KW-0858">Xylan degradation</keyword>
<dbReference type="OrthoDB" id="258610at2"/>
<dbReference type="InterPro" id="IPR011330">
    <property type="entry name" value="Glyco_hydro/deAcase_b/a-brl"/>
</dbReference>
<dbReference type="KEGG" id="agv:OJF2_33120"/>
<keyword evidence="3" id="KW-1185">Reference proteome</keyword>
<dbReference type="Proteomes" id="UP000324233">
    <property type="component" value="Chromosome"/>
</dbReference>
<dbReference type="EMBL" id="CP042997">
    <property type="protein sequence ID" value="QEH34770.1"/>
    <property type="molecule type" value="Genomic_DNA"/>
</dbReference>
<dbReference type="InterPro" id="IPR002509">
    <property type="entry name" value="NODB_dom"/>
</dbReference>
<keyword evidence="2" id="KW-0378">Hydrolase</keyword>
<name>A0A5B9W470_9BACT</name>
<dbReference type="InterPro" id="IPR050248">
    <property type="entry name" value="Polysacc_deacetylase_ArnD"/>
</dbReference>
<evidence type="ECO:0000313" key="2">
    <source>
        <dbReference type="EMBL" id="QEH34770.1"/>
    </source>
</evidence>
<dbReference type="CDD" id="cd10917">
    <property type="entry name" value="CE4_NodB_like_6s_7s"/>
    <property type="match status" value="1"/>
</dbReference>
<dbReference type="GO" id="GO:0016810">
    <property type="term" value="F:hydrolase activity, acting on carbon-nitrogen (but not peptide) bonds"/>
    <property type="evidence" value="ECO:0007669"/>
    <property type="project" value="InterPro"/>
</dbReference>
<dbReference type="PANTHER" id="PTHR10587:SF137">
    <property type="entry name" value="4-DEOXY-4-FORMAMIDO-L-ARABINOSE-PHOSPHOUNDECAPRENOL DEFORMYLASE ARND-RELATED"/>
    <property type="match status" value="1"/>
</dbReference>
<keyword evidence="2" id="KW-0119">Carbohydrate metabolism</keyword>
<dbReference type="Pfam" id="PF01522">
    <property type="entry name" value="Polysacc_deac_1"/>
    <property type="match status" value="1"/>
</dbReference>
<feature type="domain" description="NodB homology" evidence="1">
    <location>
        <begin position="37"/>
        <end position="251"/>
    </location>
</feature>
<evidence type="ECO:0000259" key="1">
    <source>
        <dbReference type="PROSITE" id="PS51677"/>
    </source>
</evidence>
<accession>A0A5B9W470</accession>
<dbReference type="PROSITE" id="PS51677">
    <property type="entry name" value="NODB"/>
    <property type="match status" value="1"/>
</dbReference>
<dbReference type="RefSeq" id="WP_148594643.1">
    <property type="nucleotide sequence ID" value="NZ_CP042997.1"/>
</dbReference>
<dbReference type="GO" id="GO:0016798">
    <property type="term" value="F:hydrolase activity, acting on glycosyl bonds"/>
    <property type="evidence" value="ECO:0007669"/>
    <property type="project" value="UniProtKB-KW"/>
</dbReference>
<dbReference type="SUPFAM" id="SSF88713">
    <property type="entry name" value="Glycoside hydrolase/deacetylase"/>
    <property type="match status" value="1"/>
</dbReference>
<dbReference type="AlphaFoldDB" id="A0A5B9W470"/>
<keyword evidence="2" id="KW-0624">Polysaccharide degradation</keyword>